<sequence length="113" mass="12899">MSPEPVSLEHETHISVGTVEQLESFITRPDTRQGDIFIEQNFPVGPELTLNWIVKHDIFEGVVMHVSLIDTDSYRHLGGVDKTISDAHDIFGEYTVRHQSKTYRLLIKPEQNA</sequence>
<proteinExistence type="predicted"/>
<accession>A0A2T2WV94</accession>
<reference evidence="1 2" key="1">
    <citation type="journal article" date="2014" name="BMC Genomics">
        <title>Comparison of environmental and isolate Sulfobacillus genomes reveals diverse carbon, sulfur, nitrogen, and hydrogen metabolisms.</title>
        <authorList>
            <person name="Justice N.B."/>
            <person name="Norman A."/>
            <person name="Brown C.T."/>
            <person name="Singh A."/>
            <person name="Thomas B.C."/>
            <person name="Banfield J.F."/>
        </authorList>
    </citation>
    <scope>NUCLEOTIDE SEQUENCE [LARGE SCALE GENOMIC DNA]</scope>
    <source>
        <strain evidence="1">AMDSBA1</strain>
    </source>
</reference>
<gene>
    <name evidence="1" type="ORF">C7B43_14755</name>
</gene>
<name>A0A2T2WV94_9FIRM</name>
<evidence type="ECO:0000313" key="2">
    <source>
        <dbReference type="Proteomes" id="UP000242699"/>
    </source>
</evidence>
<protein>
    <submittedName>
        <fullName evidence="1">Uncharacterized protein</fullName>
    </submittedName>
</protein>
<comment type="caution">
    <text evidence="1">The sequence shown here is derived from an EMBL/GenBank/DDBJ whole genome shotgun (WGS) entry which is preliminary data.</text>
</comment>
<dbReference type="AlphaFoldDB" id="A0A2T2WV94"/>
<dbReference type="Proteomes" id="UP000242699">
    <property type="component" value="Unassembled WGS sequence"/>
</dbReference>
<dbReference type="EMBL" id="PXYT01000041">
    <property type="protein sequence ID" value="PSR26143.1"/>
    <property type="molecule type" value="Genomic_DNA"/>
</dbReference>
<evidence type="ECO:0000313" key="1">
    <source>
        <dbReference type="EMBL" id="PSR26143.1"/>
    </source>
</evidence>
<organism evidence="1 2">
    <name type="scientific">Sulfobacillus benefaciens</name>
    <dbReference type="NCBI Taxonomy" id="453960"/>
    <lineage>
        <taxon>Bacteria</taxon>
        <taxon>Bacillati</taxon>
        <taxon>Bacillota</taxon>
        <taxon>Clostridia</taxon>
        <taxon>Eubacteriales</taxon>
        <taxon>Clostridiales Family XVII. Incertae Sedis</taxon>
        <taxon>Sulfobacillus</taxon>
    </lineage>
</organism>